<organism evidence="1 2">
    <name type="scientific">Trifolium subterraneum</name>
    <name type="common">Subterranean clover</name>
    <dbReference type="NCBI Taxonomy" id="3900"/>
    <lineage>
        <taxon>Eukaryota</taxon>
        <taxon>Viridiplantae</taxon>
        <taxon>Streptophyta</taxon>
        <taxon>Embryophyta</taxon>
        <taxon>Tracheophyta</taxon>
        <taxon>Spermatophyta</taxon>
        <taxon>Magnoliopsida</taxon>
        <taxon>eudicotyledons</taxon>
        <taxon>Gunneridae</taxon>
        <taxon>Pentapetalae</taxon>
        <taxon>rosids</taxon>
        <taxon>fabids</taxon>
        <taxon>Fabales</taxon>
        <taxon>Fabaceae</taxon>
        <taxon>Papilionoideae</taxon>
        <taxon>50 kb inversion clade</taxon>
        <taxon>NPAAA clade</taxon>
        <taxon>Hologalegina</taxon>
        <taxon>IRL clade</taxon>
        <taxon>Trifolieae</taxon>
        <taxon>Trifolium</taxon>
    </lineage>
</organism>
<evidence type="ECO:0000313" key="1">
    <source>
        <dbReference type="EMBL" id="GAU29973.1"/>
    </source>
</evidence>
<sequence length="71" mass="8149">MMQNQPIFTLNRDKETNLVQSFDIAQTFRKYGCDFASQQGVTPEKPRISKHEDLRSTISGNPPLIVRLDLI</sequence>
<gene>
    <name evidence="1" type="ORF">TSUD_360880</name>
</gene>
<dbReference type="EMBL" id="DF973412">
    <property type="protein sequence ID" value="GAU29973.1"/>
    <property type="molecule type" value="Genomic_DNA"/>
</dbReference>
<name>A0A2Z6MJI8_TRISU</name>
<dbReference type="AlphaFoldDB" id="A0A2Z6MJI8"/>
<evidence type="ECO:0000313" key="2">
    <source>
        <dbReference type="Proteomes" id="UP000242715"/>
    </source>
</evidence>
<accession>A0A2Z6MJI8</accession>
<keyword evidence="2" id="KW-1185">Reference proteome</keyword>
<protein>
    <submittedName>
        <fullName evidence="1">Uncharacterized protein</fullName>
    </submittedName>
</protein>
<proteinExistence type="predicted"/>
<reference evidence="2" key="1">
    <citation type="journal article" date="2017" name="Front. Plant Sci.">
        <title>Climate Clever Clovers: New Paradigm to Reduce the Environmental Footprint of Ruminants by Breeding Low Methanogenic Forages Utilizing Haplotype Variation.</title>
        <authorList>
            <person name="Kaur P."/>
            <person name="Appels R."/>
            <person name="Bayer P.E."/>
            <person name="Keeble-Gagnere G."/>
            <person name="Wang J."/>
            <person name="Hirakawa H."/>
            <person name="Shirasawa K."/>
            <person name="Vercoe P."/>
            <person name="Stefanova K."/>
            <person name="Durmic Z."/>
            <person name="Nichols P."/>
            <person name="Revell C."/>
            <person name="Isobe S.N."/>
            <person name="Edwards D."/>
            <person name="Erskine W."/>
        </authorList>
    </citation>
    <scope>NUCLEOTIDE SEQUENCE [LARGE SCALE GENOMIC DNA]</scope>
    <source>
        <strain evidence="2">cv. Daliak</strain>
    </source>
</reference>
<dbReference type="Proteomes" id="UP000242715">
    <property type="component" value="Unassembled WGS sequence"/>
</dbReference>